<feature type="non-terminal residue" evidence="3">
    <location>
        <position position="378"/>
    </location>
</feature>
<dbReference type="GO" id="GO:0004630">
    <property type="term" value="F:phospholipase D activity"/>
    <property type="evidence" value="ECO:0007669"/>
    <property type="project" value="TreeGrafter"/>
</dbReference>
<name>A0A7T8JUC4_CALRO</name>
<dbReference type="GO" id="GO:0009395">
    <property type="term" value="P:phospholipid catabolic process"/>
    <property type="evidence" value="ECO:0007669"/>
    <property type="project" value="TreeGrafter"/>
</dbReference>
<dbReference type="AlphaFoldDB" id="A0A7T8JUC4"/>
<keyword evidence="4" id="KW-1185">Reference proteome</keyword>
<gene>
    <name evidence="3" type="ORF">FKW44_023706</name>
</gene>
<sequence>DKEHIGAELVSSTFIRIQDLINTLMNSTNNGGSLHMSITYSPKEALDEDTKASPSTNADTPYLPIFEGLTDCTDSGPYIPPRAWIDVYNAIQKAQRFIYITGWSVATGINLVRDNPEIDSEGDSNVGELLKRKAEEGVTVLILIWSEKLSSEENPGLMGTHDEETRLFFHDTAVKCLSVARVKYESLLASEFVSSCYTHHQKTIIMDTDPEEEGQLRRIMAFRGLDITDGRYDSPEFPLFNTLCGPKHCGDFYNNCVTGATKELGPREPWHDCHAKIEGPAALDVMKNFEERWRRQADYHVNDLYHVEDDVIDRGAIPEVPSSEGGPWTVQLFRSITSDACVFDFEGQKYLHSKGGRLVENSILPKRFLYFENQYFLG</sequence>
<protein>
    <recommendedName>
        <fullName evidence="5">Phospholipase D</fullName>
    </recommendedName>
</protein>
<evidence type="ECO:0000256" key="1">
    <source>
        <dbReference type="ARBA" id="ARBA00022737"/>
    </source>
</evidence>
<reference evidence="4" key="1">
    <citation type="submission" date="2021-01" db="EMBL/GenBank/DDBJ databases">
        <title>Caligus Genome Assembly.</title>
        <authorList>
            <person name="Gallardo-Escarate C."/>
        </authorList>
    </citation>
    <scope>NUCLEOTIDE SEQUENCE [LARGE SCALE GENOMIC DNA]</scope>
</reference>
<dbReference type="InterPro" id="IPR015679">
    <property type="entry name" value="PLipase_D_fam"/>
</dbReference>
<organism evidence="3 4">
    <name type="scientific">Caligus rogercresseyi</name>
    <name type="common">Sea louse</name>
    <dbReference type="NCBI Taxonomy" id="217165"/>
    <lineage>
        <taxon>Eukaryota</taxon>
        <taxon>Metazoa</taxon>
        <taxon>Ecdysozoa</taxon>
        <taxon>Arthropoda</taxon>
        <taxon>Crustacea</taxon>
        <taxon>Multicrustacea</taxon>
        <taxon>Hexanauplia</taxon>
        <taxon>Copepoda</taxon>
        <taxon>Siphonostomatoida</taxon>
        <taxon>Caligidae</taxon>
        <taxon>Caligus</taxon>
    </lineage>
</organism>
<dbReference type="GO" id="GO:0005886">
    <property type="term" value="C:plasma membrane"/>
    <property type="evidence" value="ECO:0007669"/>
    <property type="project" value="TreeGrafter"/>
</dbReference>
<evidence type="ECO:0000256" key="2">
    <source>
        <dbReference type="ARBA" id="ARBA00023098"/>
    </source>
</evidence>
<dbReference type="OrthoDB" id="6330677at2759"/>
<dbReference type="EMBL" id="CP045907">
    <property type="protein sequence ID" value="QQP35472.1"/>
    <property type="molecule type" value="Genomic_DNA"/>
</dbReference>
<proteinExistence type="predicted"/>
<dbReference type="Gene3D" id="3.30.870.10">
    <property type="entry name" value="Endonuclease Chain A"/>
    <property type="match status" value="1"/>
</dbReference>
<evidence type="ECO:0000313" key="3">
    <source>
        <dbReference type="EMBL" id="QQP35472.1"/>
    </source>
</evidence>
<evidence type="ECO:0000313" key="4">
    <source>
        <dbReference type="Proteomes" id="UP000595437"/>
    </source>
</evidence>
<dbReference type="PANTHER" id="PTHR18896">
    <property type="entry name" value="PHOSPHOLIPASE D"/>
    <property type="match status" value="1"/>
</dbReference>
<keyword evidence="1" id="KW-0677">Repeat</keyword>
<evidence type="ECO:0008006" key="5">
    <source>
        <dbReference type="Google" id="ProtNLM"/>
    </source>
</evidence>
<dbReference type="PANTHER" id="PTHR18896:SF60">
    <property type="entry name" value="PHOSPHOLIPASE D"/>
    <property type="match status" value="1"/>
</dbReference>
<feature type="non-terminal residue" evidence="3">
    <location>
        <position position="1"/>
    </location>
</feature>
<accession>A0A7T8JUC4</accession>
<dbReference type="Proteomes" id="UP000595437">
    <property type="component" value="Chromosome 18"/>
</dbReference>
<dbReference type="SUPFAM" id="SSF56024">
    <property type="entry name" value="Phospholipase D/nuclease"/>
    <property type="match status" value="1"/>
</dbReference>
<keyword evidence="2" id="KW-0443">Lipid metabolism</keyword>